<dbReference type="AlphaFoldDB" id="A0AAV0PT80"/>
<keyword evidence="4" id="KW-0456">Lyase</keyword>
<dbReference type="InterPro" id="IPR013785">
    <property type="entry name" value="Aldolase_TIM"/>
</dbReference>
<evidence type="ECO:0000256" key="3">
    <source>
        <dbReference type="ARBA" id="ARBA00011233"/>
    </source>
</evidence>
<proteinExistence type="inferred from homology"/>
<dbReference type="Gene3D" id="3.20.20.70">
    <property type="entry name" value="Aldolase class I"/>
    <property type="match status" value="1"/>
</dbReference>
<evidence type="ECO:0000256" key="5">
    <source>
        <dbReference type="ARBA" id="ARBA00023277"/>
    </source>
</evidence>
<protein>
    <submittedName>
        <fullName evidence="6">Uncharacterized protein</fullName>
    </submittedName>
</protein>
<dbReference type="Proteomes" id="UP001154282">
    <property type="component" value="Unassembled WGS sequence"/>
</dbReference>
<comment type="pathway">
    <text evidence="1">Carbohydrate acid metabolism.</text>
</comment>
<evidence type="ECO:0000313" key="7">
    <source>
        <dbReference type="Proteomes" id="UP001154282"/>
    </source>
</evidence>
<dbReference type="PANTHER" id="PTHR30246:SF1">
    <property type="entry name" value="2-DEHYDRO-3-DEOXY-6-PHOSPHOGALACTONATE ALDOLASE-RELATED"/>
    <property type="match status" value="1"/>
</dbReference>
<comment type="caution">
    <text evidence="6">The sequence shown here is derived from an EMBL/GenBank/DDBJ whole genome shotgun (WGS) entry which is preliminary data.</text>
</comment>
<gene>
    <name evidence="6" type="ORF">LITE_LOCUS39857</name>
</gene>
<dbReference type="InterPro" id="IPR000887">
    <property type="entry name" value="Aldlse_KDPG_KHG"/>
</dbReference>
<evidence type="ECO:0000256" key="2">
    <source>
        <dbReference type="ARBA" id="ARBA00006906"/>
    </source>
</evidence>
<comment type="similarity">
    <text evidence="2">Belongs to the KHG/KDPG aldolase family.</text>
</comment>
<evidence type="ECO:0000313" key="6">
    <source>
        <dbReference type="EMBL" id="CAI0473990.1"/>
    </source>
</evidence>
<dbReference type="GO" id="GO:0016829">
    <property type="term" value="F:lyase activity"/>
    <property type="evidence" value="ECO:0007669"/>
    <property type="project" value="UniProtKB-KW"/>
</dbReference>
<dbReference type="Pfam" id="PF01081">
    <property type="entry name" value="Aldolase"/>
    <property type="match status" value="1"/>
</dbReference>
<sequence>MTILNCSKRLLLNVTVAAPYKSSPAAEIAFEAASAAMDGGISVIVCAYTAGASIVKVYSVSALGGVQYIASLKKPFPHIPMVASQGITTDSVRHYITSAASAVVLSGATFSKEAMLQRNYSDTSTCT</sequence>
<name>A0AAV0PT80_9ROSI</name>
<keyword evidence="7" id="KW-1185">Reference proteome</keyword>
<dbReference type="EMBL" id="CAMGYJ010000009">
    <property type="protein sequence ID" value="CAI0473990.1"/>
    <property type="molecule type" value="Genomic_DNA"/>
</dbReference>
<keyword evidence="5" id="KW-0119">Carbohydrate metabolism</keyword>
<comment type="subunit">
    <text evidence="3">Homotrimer.</text>
</comment>
<accession>A0AAV0PT80</accession>
<dbReference type="SUPFAM" id="SSF51569">
    <property type="entry name" value="Aldolase"/>
    <property type="match status" value="1"/>
</dbReference>
<reference evidence="6" key="1">
    <citation type="submission" date="2022-08" db="EMBL/GenBank/DDBJ databases">
        <authorList>
            <person name="Gutierrez-Valencia J."/>
        </authorList>
    </citation>
    <scope>NUCLEOTIDE SEQUENCE</scope>
</reference>
<dbReference type="PANTHER" id="PTHR30246">
    <property type="entry name" value="2-KETO-3-DEOXY-6-PHOSPHOGLUCONATE ALDOLASE"/>
    <property type="match status" value="1"/>
</dbReference>
<organism evidence="6 7">
    <name type="scientific">Linum tenue</name>
    <dbReference type="NCBI Taxonomy" id="586396"/>
    <lineage>
        <taxon>Eukaryota</taxon>
        <taxon>Viridiplantae</taxon>
        <taxon>Streptophyta</taxon>
        <taxon>Embryophyta</taxon>
        <taxon>Tracheophyta</taxon>
        <taxon>Spermatophyta</taxon>
        <taxon>Magnoliopsida</taxon>
        <taxon>eudicotyledons</taxon>
        <taxon>Gunneridae</taxon>
        <taxon>Pentapetalae</taxon>
        <taxon>rosids</taxon>
        <taxon>fabids</taxon>
        <taxon>Malpighiales</taxon>
        <taxon>Linaceae</taxon>
        <taxon>Linum</taxon>
    </lineage>
</organism>
<evidence type="ECO:0000256" key="1">
    <source>
        <dbReference type="ARBA" id="ARBA00004761"/>
    </source>
</evidence>
<evidence type="ECO:0000256" key="4">
    <source>
        <dbReference type="ARBA" id="ARBA00023239"/>
    </source>
</evidence>